<dbReference type="GeneID" id="93027071"/>
<gene>
    <name evidence="2" type="ORF">BDI24065_01995</name>
</gene>
<accession>A0A6P2JK43</accession>
<sequence>MPARVSCRSPGGISGRRHPFIPSAGSHGKTADPRRTDPNALVVGPTGLAYAPNIDVPYVASTDDNTNTATIWTLRSDDNNAQ</sequence>
<keyword evidence="3" id="KW-1185">Reference proteome</keyword>
<evidence type="ECO:0000313" key="2">
    <source>
        <dbReference type="EMBL" id="VWB44153.1"/>
    </source>
</evidence>
<dbReference type="Proteomes" id="UP000494125">
    <property type="component" value="Unassembled WGS sequence"/>
</dbReference>
<name>A0A6P2JK43_9BURK</name>
<dbReference type="EMBL" id="CABVPN010000008">
    <property type="protein sequence ID" value="VWB44153.1"/>
    <property type="molecule type" value="Genomic_DNA"/>
</dbReference>
<organism evidence="2 3">
    <name type="scientific">Burkholderia diffusa</name>
    <dbReference type="NCBI Taxonomy" id="488732"/>
    <lineage>
        <taxon>Bacteria</taxon>
        <taxon>Pseudomonadati</taxon>
        <taxon>Pseudomonadota</taxon>
        <taxon>Betaproteobacteria</taxon>
        <taxon>Burkholderiales</taxon>
        <taxon>Burkholderiaceae</taxon>
        <taxon>Burkholderia</taxon>
        <taxon>Burkholderia cepacia complex</taxon>
    </lineage>
</organism>
<dbReference type="RefSeq" id="WP_151050201.1">
    <property type="nucleotide sequence ID" value="NZ_CABVPN010000008.1"/>
</dbReference>
<dbReference type="AlphaFoldDB" id="A0A6P2JK43"/>
<reference evidence="2 3" key="1">
    <citation type="submission" date="2019-09" db="EMBL/GenBank/DDBJ databases">
        <authorList>
            <person name="Depoorter E."/>
        </authorList>
    </citation>
    <scope>NUCLEOTIDE SEQUENCE [LARGE SCALE GENOMIC DNA]</scope>
    <source>
        <strain evidence="2">LMG 24065</strain>
    </source>
</reference>
<evidence type="ECO:0000256" key="1">
    <source>
        <dbReference type="SAM" id="MobiDB-lite"/>
    </source>
</evidence>
<feature type="region of interest" description="Disordered" evidence="1">
    <location>
        <begin position="1"/>
        <end position="39"/>
    </location>
</feature>
<proteinExistence type="predicted"/>
<evidence type="ECO:0000313" key="3">
    <source>
        <dbReference type="Proteomes" id="UP000494125"/>
    </source>
</evidence>
<protein>
    <submittedName>
        <fullName evidence="2">Uncharacterized protein</fullName>
    </submittedName>
</protein>